<evidence type="ECO:0000259" key="1">
    <source>
        <dbReference type="Pfam" id="PF01569"/>
    </source>
</evidence>
<gene>
    <name evidence="2" type="ORF">FAZ78_25335</name>
</gene>
<dbReference type="CDD" id="cd03380">
    <property type="entry name" value="PAP2_like_1"/>
    <property type="match status" value="1"/>
</dbReference>
<dbReference type="InterPro" id="IPR036938">
    <property type="entry name" value="PAP2/HPO_sf"/>
</dbReference>
<proteinExistence type="predicted"/>
<reference evidence="2 3" key="1">
    <citation type="submission" date="2019-04" db="EMBL/GenBank/DDBJ databases">
        <title>Crypto-aerobic microbial life in anoxic (sulfidic) marine sediments.</title>
        <authorList>
            <person name="Bhattacharya S."/>
            <person name="Roy C."/>
            <person name="Mondal N."/>
            <person name="Sarkar J."/>
            <person name="Mandal S."/>
            <person name="Rameez M.J."/>
            <person name="Ghosh W."/>
        </authorList>
    </citation>
    <scope>NUCLEOTIDE SEQUENCE [LARGE SCALE GENOMIC DNA]</scope>
    <source>
        <strain evidence="2 3">SBBC</strain>
    </source>
</reference>
<evidence type="ECO:0000313" key="3">
    <source>
        <dbReference type="Proteomes" id="UP000306340"/>
    </source>
</evidence>
<accession>A0A4U0YXR8</accession>
<name>A0A4U0YXR8_9RHOB</name>
<comment type="caution">
    <text evidence="2">The sequence shown here is derived from an EMBL/GenBank/DDBJ whole genome shotgun (WGS) entry which is preliminary data.</text>
</comment>
<dbReference type="InterPro" id="IPR000326">
    <property type="entry name" value="PAP2/HPO"/>
</dbReference>
<sequence length="353" mass="37888">EGGEADGSLAAALLTTREGILPYWEGLPDLLRRPPAATELARLKRLAKIPREVVIDDRLFHRFRPEANKLVCADLLRKDGQTDLVVLKRPSEDFIAGQLQAMNAFADLRDDRLDEIMVQQEDITSFFASVLGLESGRSAWIFELMEAVVRLCGYVEFPLKFHFDVPRPAHYCTRTMPVIETPGHGSWPSGHATEAFALATVLAGLLHRQVDAPETFSMQVASGSCASPAHVLKRVAMRIADNRVVAGVHYPFDSVAGAVLGTAIGEALVNYLSGAEATSAYVLEEPKGLTAGNGDLTLDTLEDLLGLSAAIPVAFAEPPCQRDALLKAVWAEAVSCMTASAHAPAPAPSAAPV</sequence>
<dbReference type="Pfam" id="PF01569">
    <property type="entry name" value="PAP2"/>
    <property type="match status" value="1"/>
</dbReference>
<dbReference type="AlphaFoldDB" id="A0A4U0YXR8"/>
<dbReference type="Gene3D" id="1.20.144.10">
    <property type="entry name" value="Phosphatidic acid phosphatase type 2/haloperoxidase"/>
    <property type="match status" value="1"/>
</dbReference>
<organism evidence="2 3">
    <name type="scientific">Cereibacter changlensis</name>
    <dbReference type="NCBI Taxonomy" id="402884"/>
    <lineage>
        <taxon>Bacteria</taxon>
        <taxon>Pseudomonadati</taxon>
        <taxon>Pseudomonadota</taxon>
        <taxon>Alphaproteobacteria</taxon>
        <taxon>Rhodobacterales</taxon>
        <taxon>Paracoccaceae</taxon>
        <taxon>Cereibacter</taxon>
    </lineage>
</organism>
<dbReference type="RefSeq" id="WP_136794853.1">
    <property type="nucleotide sequence ID" value="NZ_SWAU01000577.1"/>
</dbReference>
<dbReference type="Proteomes" id="UP000306340">
    <property type="component" value="Unassembled WGS sequence"/>
</dbReference>
<dbReference type="EMBL" id="SWAU01000577">
    <property type="protein sequence ID" value="TKA93903.1"/>
    <property type="molecule type" value="Genomic_DNA"/>
</dbReference>
<evidence type="ECO:0000313" key="2">
    <source>
        <dbReference type="EMBL" id="TKA93903.1"/>
    </source>
</evidence>
<protein>
    <submittedName>
        <fullName evidence="2">Phosphatase PAP2 family protein</fullName>
    </submittedName>
</protein>
<feature type="domain" description="Phosphatidic acid phosphatase type 2/haloperoxidase" evidence="1">
    <location>
        <begin position="149"/>
        <end position="271"/>
    </location>
</feature>
<feature type="non-terminal residue" evidence="2">
    <location>
        <position position="1"/>
    </location>
</feature>
<dbReference type="SUPFAM" id="SSF48317">
    <property type="entry name" value="Acid phosphatase/Vanadium-dependent haloperoxidase"/>
    <property type="match status" value="1"/>
</dbReference>